<gene>
    <name evidence="2" type="ORF">DET45_11643</name>
</gene>
<dbReference type="EMBL" id="QGTT01000016">
    <property type="protein sequence ID" value="PWW09852.1"/>
    <property type="molecule type" value="Genomic_DNA"/>
</dbReference>
<evidence type="ECO:0000313" key="3">
    <source>
        <dbReference type="Proteomes" id="UP000246964"/>
    </source>
</evidence>
<keyword evidence="1" id="KW-0472">Membrane</keyword>
<proteinExistence type="predicted"/>
<dbReference type="Proteomes" id="UP000246964">
    <property type="component" value="Unassembled WGS sequence"/>
</dbReference>
<accession>A0A317Q349</accession>
<protein>
    <submittedName>
        <fullName evidence="2">Uncharacterized protein</fullName>
    </submittedName>
</protein>
<comment type="caution">
    <text evidence="2">The sequence shown here is derived from an EMBL/GenBank/DDBJ whole genome shotgun (WGS) entry which is preliminary data.</text>
</comment>
<dbReference type="AlphaFoldDB" id="A0A317Q349"/>
<reference evidence="2 3" key="1">
    <citation type="submission" date="2018-05" db="EMBL/GenBank/DDBJ databases">
        <title>Freshwater and sediment microbial communities from various areas in North America, analyzing microbe dynamics in response to fracking.</title>
        <authorList>
            <person name="Lamendella R."/>
        </authorList>
    </citation>
    <scope>NUCLEOTIDE SEQUENCE [LARGE SCALE GENOMIC DNA]</scope>
    <source>
        <strain evidence="2 3">125B1</strain>
    </source>
</reference>
<sequence>MLMRRAIVKTNPKALRLLQCPRQLAGQALFESMGLLLVAAIILGSSLPLIHSALKDKHESAMYSRNQLWQHQPQEVVKTTRNYPFAERLGSTVGVLKQLTALELEVNNLRYFDDSAASSNLTSASMDAGNNSPRTLPMALLSDGWSVKATDGLVSEPRRLTLGHYLDELGFTTVLNWSAKFLLIMKEFKSDSLKLGHVEPDATPYELACKESRRGC</sequence>
<keyword evidence="1" id="KW-1133">Transmembrane helix</keyword>
<evidence type="ECO:0000256" key="1">
    <source>
        <dbReference type="SAM" id="Phobius"/>
    </source>
</evidence>
<evidence type="ECO:0000313" key="2">
    <source>
        <dbReference type="EMBL" id="PWW09852.1"/>
    </source>
</evidence>
<name>A0A317Q349_9GAMM</name>
<dbReference type="OrthoDB" id="6237642at2"/>
<dbReference type="RefSeq" id="WP_146204098.1">
    <property type="nucleotide sequence ID" value="NZ_QGTT01000016.1"/>
</dbReference>
<keyword evidence="1" id="KW-0812">Transmembrane</keyword>
<feature type="transmembrane region" description="Helical" evidence="1">
    <location>
        <begin position="33"/>
        <end position="54"/>
    </location>
</feature>
<organism evidence="2 3">
    <name type="scientific">Pseudidiomarina maritima</name>
    <dbReference type="NCBI Taxonomy" id="519453"/>
    <lineage>
        <taxon>Bacteria</taxon>
        <taxon>Pseudomonadati</taxon>
        <taxon>Pseudomonadota</taxon>
        <taxon>Gammaproteobacteria</taxon>
        <taxon>Alteromonadales</taxon>
        <taxon>Idiomarinaceae</taxon>
        <taxon>Pseudidiomarina</taxon>
    </lineage>
</organism>
<keyword evidence="3" id="KW-1185">Reference proteome</keyword>